<dbReference type="PANTHER" id="PTHR35010">
    <property type="entry name" value="BLL4672 PROTEIN-RELATED"/>
    <property type="match status" value="1"/>
</dbReference>
<dbReference type="InterPro" id="IPR041413">
    <property type="entry name" value="MLTR_LBD"/>
</dbReference>
<dbReference type="PROSITE" id="PS50943">
    <property type="entry name" value="HTH_CROC1"/>
    <property type="match status" value="1"/>
</dbReference>
<dbReference type="Pfam" id="PF13560">
    <property type="entry name" value="HTH_31"/>
    <property type="match status" value="1"/>
</dbReference>
<dbReference type="Gene3D" id="3.30.450.180">
    <property type="match status" value="1"/>
</dbReference>
<protein>
    <submittedName>
        <fullName evidence="2">Helix-turn-helix transcriptional regulator</fullName>
    </submittedName>
</protein>
<dbReference type="Gene3D" id="1.10.260.40">
    <property type="entry name" value="lambda repressor-like DNA-binding domains"/>
    <property type="match status" value="1"/>
</dbReference>
<dbReference type="InterPro" id="IPR001387">
    <property type="entry name" value="Cro/C1-type_HTH"/>
</dbReference>
<proteinExistence type="predicted"/>
<dbReference type="Proteomes" id="UP001206572">
    <property type="component" value="Unassembled WGS sequence"/>
</dbReference>
<dbReference type="EMBL" id="JANUHA010000005">
    <property type="protein sequence ID" value="MCS0596670.1"/>
    <property type="molecule type" value="Genomic_DNA"/>
</dbReference>
<feature type="domain" description="HTH cro/C1-type" evidence="1">
    <location>
        <begin position="18"/>
        <end position="72"/>
    </location>
</feature>
<dbReference type="InterPro" id="IPR010982">
    <property type="entry name" value="Lambda_DNA-bd_dom_sf"/>
</dbReference>
<name>A0ABT2AL00_9BURK</name>
<dbReference type="CDD" id="cd00093">
    <property type="entry name" value="HTH_XRE"/>
    <property type="match status" value="1"/>
</dbReference>
<dbReference type="SUPFAM" id="SSF47413">
    <property type="entry name" value="lambda repressor-like DNA-binding domains"/>
    <property type="match status" value="1"/>
</dbReference>
<evidence type="ECO:0000313" key="3">
    <source>
        <dbReference type="Proteomes" id="UP001206572"/>
    </source>
</evidence>
<accession>A0ABT2AL00</accession>
<dbReference type="RefSeq" id="WP_258827703.1">
    <property type="nucleotide sequence ID" value="NZ_JANUHA010000005.1"/>
</dbReference>
<reference evidence="2 3" key="1">
    <citation type="submission" date="2022-08" db="EMBL/GenBank/DDBJ databases">
        <title>Reclassification of Massilia species as members of the genera Telluria, Duganella, Pseudoduganella, Mokoshia gen. nov. and Zemynaea gen. nov. using orthogonal and non-orthogonal genome-based approaches.</title>
        <authorList>
            <person name="Bowman J.P."/>
        </authorList>
    </citation>
    <scope>NUCLEOTIDE SEQUENCE [LARGE SCALE GENOMIC DNA]</scope>
    <source>
        <strain evidence="2 3">JCM 31661</strain>
    </source>
</reference>
<keyword evidence="3" id="KW-1185">Reference proteome</keyword>
<evidence type="ECO:0000313" key="2">
    <source>
        <dbReference type="EMBL" id="MCS0596670.1"/>
    </source>
</evidence>
<evidence type="ECO:0000259" key="1">
    <source>
        <dbReference type="PROSITE" id="PS50943"/>
    </source>
</evidence>
<comment type="caution">
    <text evidence="2">The sequence shown here is derived from an EMBL/GenBank/DDBJ whole genome shotgun (WGS) entry which is preliminary data.</text>
</comment>
<sequence length="272" mass="30679">MKNDDPAKGEQATVGAMLREWRVARRLSQLDLALHADVSARHLSYVENGRARPSREMIARLADALAVPLRERNALLTAGGFAPEYARTSLDAPRLAQMRYAVDAILAQQEPYPAFLLDRHWNILMENEAATRVNRFMLGGRDSRHGNMLRQFFDPDDLRGAVENWEEIASSMLRHLHNEVAAARPDPQAAALLQEMLAYPGVPTHWRQRDIGTAPAPVLTACFRRGEVRISFFSTITTFGTPRDLTLEELHIESCFPMDARTEAFCRSLRTS</sequence>
<organism evidence="2 3">
    <name type="scientific">Massilia agri</name>
    <dbReference type="NCBI Taxonomy" id="1886785"/>
    <lineage>
        <taxon>Bacteria</taxon>
        <taxon>Pseudomonadati</taxon>
        <taxon>Pseudomonadota</taxon>
        <taxon>Betaproteobacteria</taxon>
        <taxon>Burkholderiales</taxon>
        <taxon>Oxalobacteraceae</taxon>
        <taxon>Telluria group</taxon>
        <taxon>Massilia</taxon>
    </lineage>
</organism>
<dbReference type="PANTHER" id="PTHR35010:SF4">
    <property type="entry name" value="BLL5781 PROTEIN"/>
    <property type="match status" value="1"/>
</dbReference>
<dbReference type="Pfam" id="PF17765">
    <property type="entry name" value="MLTR_LBD"/>
    <property type="match status" value="1"/>
</dbReference>
<gene>
    <name evidence="2" type="ORF">NX780_09925</name>
</gene>
<dbReference type="SMART" id="SM00530">
    <property type="entry name" value="HTH_XRE"/>
    <property type="match status" value="1"/>
</dbReference>